<dbReference type="OrthoDB" id="5585685at2759"/>
<evidence type="ECO:0008006" key="7">
    <source>
        <dbReference type="Google" id="ProtNLM"/>
    </source>
</evidence>
<feature type="region of interest" description="Disordered" evidence="4">
    <location>
        <begin position="272"/>
        <end position="295"/>
    </location>
</feature>
<sequence>MPPKPFNPANALTGEAKATHLRKQLATLKEDLEKKNLSSDKRWEILEELKCYGRSPDNSDPIYEKEGITIISKYAFDVKDSNKEVSREALRIICNSLLLHEPLRSLYCDLGFLEKCPAKFKDCPTDDEFVLSRIMFLLTYCPQKATPIFQTLLEDTSLSTSIASALSRHATRIQKGKPATQWDSMALLETLKLIFNLTYHLPTATTHLTSCLPPLFTLLLRTSIPTPPLSPPLQQIINALLNFPLDTKLLKSSLPSETSSTEKLLDILDAALPKDDPPVKGSSTTSTTPTPSFDETASPLLSVLKNHLDTSTPSITTLLKLRLLPRPEDRALPLGKGNTLSARLLRTSAGANAPNTKDIILALLYSLSDSDPEAFVENVGYGYASGFLFSHNIPVPESITRAAGGASSGPSSPHLSPADAEKGKELRRTASRGSMKSRKLKGEVNPVTGQMLEEEERMYKGKDPFEGMTEEEKEREAERLFVLFERLRKTGIVDVENPVTVAQREGKLEDLGSDREDDSD</sequence>
<protein>
    <recommendedName>
        <fullName evidence="7">Guanine nucleotide exchange factor</fullName>
    </recommendedName>
</protein>
<gene>
    <name evidence="5" type="ORF">BJ508DRAFT_361426</name>
</gene>
<feature type="compositionally biased region" description="Basic and acidic residues" evidence="4">
    <location>
        <begin position="457"/>
        <end position="474"/>
    </location>
</feature>
<name>A0A3N4IBK1_ASCIM</name>
<dbReference type="PANTHER" id="PTHR12425:SF5">
    <property type="entry name" value="SYNEMBRYN"/>
    <property type="match status" value="1"/>
</dbReference>
<evidence type="ECO:0000256" key="1">
    <source>
        <dbReference type="ARBA" id="ARBA00009049"/>
    </source>
</evidence>
<dbReference type="InterPro" id="IPR019318">
    <property type="entry name" value="Gua_nucleotide_exch_fac_Ric8"/>
</dbReference>
<keyword evidence="3" id="KW-0143">Chaperone</keyword>
<dbReference type="InterPro" id="IPR016024">
    <property type="entry name" value="ARM-type_fold"/>
</dbReference>
<dbReference type="Pfam" id="PF10165">
    <property type="entry name" value="Ric8"/>
    <property type="match status" value="1"/>
</dbReference>
<organism evidence="5 6">
    <name type="scientific">Ascobolus immersus RN42</name>
    <dbReference type="NCBI Taxonomy" id="1160509"/>
    <lineage>
        <taxon>Eukaryota</taxon>
        <taxon>Fungi</taxon>
        <taxon>Dikarya</taxon>
        <taxon>Ascomycota</taxon>
        <taxon>Pezizomycotina</taxon>
        <taxon>Pezizomycetes</taxon>
        <taxon>Pezizales</taxon>
        <taxon>Ascobolaceae</taxon>
        <taxon>Ascobolus</taxon>
    </lineage>
</organism>
<accession>A0A3N4IBK1</accession>
<dbReference type="PANTHER" id="PTHR12425">
    <property type="entry name" value="SYNEMBRYN"/>
    <property type="match status" value="1"/>
</dbReference>
<dbReference type="SUPFAM" id="SSF48371">
    <property type="entry name" value="ARM repeat"/>
    <property type="match status" value="1"/>
</dbReference>
<dbReference type="GO" id="GO:0007186">
    <property type="term" value="P:G protein-coupled receptor signaling pathway"/>
    <property type="evidence" value="ECO:0007669"/>
    <property type="project" value="TreeGrafter"/>
</dbReference>
<dbReference type="GO" id="GO:0001965">
    <property type="term" value="F:G-protein alpha-subunit binding"/>
    <property type="evidence" value="ECO:0007669"/>
    <property type="project" value="TreeGrafter"/>
</dbReference>
<evidence type="ECO:0000256" key="4">
    <source>
        <dbReference type="SAM" id="MobiDB-lite"/>
    </source>
</evidence>
<dbReference type="Proteomes" id="UP000275078">
    <property type="component" value="Unassembled WGS sequence"/>
</dbReference>
<evidence type="ECO:0000256" key="2">
    <source>
        <dbReference type="ARBA" id="ARBA00022658"/>
    </source>
</evidence>
<evidence type="ECO:0000256" key="3">
    <source>
        <dbReference type="ARBA" id="ARBA00023186"/>
    </source>
</evidence>
<comment type="similarity">
    <text evidence="1">Belongs to the synembryn family.</text>
</comment>
<feature type="compositionally biased region" description="Low complexity" evidence="4">
    <location>
        <begin position="282"/>
        <end position="292"/>
    </location>
</feature>
<reference evidence="5 6" key="1">
    <citation type="journal article" date="2018" name="Nat. Ecol. Evol.">
        <title>Pezizomycetes genomes reveal the molecular basis of ectomycorrhizal truffle lifestyle.</title>
        <authorList>
            <person name="Murat C."/>
            <person name="Payen T."/>
            <person name="Noel B."/>
            <person name="Kuo A."/>
            <person name="Morin E."/>
            <person name="Chen J."/>
            <person name="Kohler A."/>
            <person name="Krizsan K."/>
            <person name="Balestrini R."/>
            <person name="Da Silva C."/>
            <person name="Montanini B."/>
            <person name="Hainaut M."/>
            <person name="Levati E."/>
            <person name="Barry K.W."/>
            <person name="Belfiori B."/>
            <person name="Cichocki N."/>
            <person name="Clum A."/>
            <person name="Dockter R.B."/>
            <person name="Fauchery L."/>
            <person name="Guy J."/>
            <person name="Iotti M."/>
            <person name="Le Tacon F."/>
            <person name="Lindquist E.A."/>
            <person name="Lipzen A."/>
            <person name="Malagnac F."/>
            <person name="Mello A."/>
            <person name="Molinier V."/>
            <person name="Miyauchi S."/>
            <person name="Poulain J."/>
            <person name="Riccioni C."/>
            <person name="Rubini A."/>
            <person name="Sitrit Y."/>
            <person name="Splivallo R."/>
            <person name="Traeger S."/>
            <person name="Wang M."/>
            <person name="Zifcakova L."/>
            <person name="Wipf D."/>
            <person name="Zambonelli A."/>
            <person name="Paolocci F."/>
            <person name="Nowrousian M."/>
            <person name="Ottonello S."/>
            <person name="Baldrian P."/>
            <person name="Spatafora J.W."/>
            <person name="Henrissat B."/>
            <person name="Nagy L.G."/>
            <person name="Aury J.M."/>
            <person name="Wincker P."/>
            <person name="Grigoriev I.V."/>
            <person name="Bonfante P."/>
            <person name="Martin F.M."/>
        </authorList>
    </citation>
    <scope>NUCLEOTIDE SEQUENCE [LARGE SCALE GENOMIC DNA]</scope>
    <source>
        <strain evidence="5 6">RN42</strain>
    </source>
</reference>
<dbReference type="GO" id="GO:0005085">
    <property type="term" value="F:guanyl-nucleotide exchange factor activity"/>
    <property type="evidence" value="ECO:0007669"/>
    <property type="project" value="UniProtKB-KW"/>
</dbReference>
<evidence type="ECO:0000313" key="5">
    <source>
        <dbReference type="EMBL" id="RPA82028.1"/>
    </source>
</evidence>
<dbReference type="STRING" id="1160509.A0A3N4IBK1"/>
<keyword evidence="2" id="KW-0344">Guanine-nucleotide releasing factor</keyword>
<feature type="region of interest" description="Disordered" evidence="4">
    <location>
        <begin position="400"/>
        <end position="474"/>
    </location>
</feature>
<keyword evidence="6" id="KW-1185">Reference proteome</keyword>
<evidence type="ECO:0000313" key="6">
    <source>
        <dbReference type="Proteomes" id="UP000275078"/>
    </source>
</evidence>
<dbReference type="GO" id="GO:0005737">
    <property type="term" value="C:cytoplasm"/>
    <property type="evidence" value="ECO:0007669"/>
    <property type="project" value="TreeGrafter"/>
</dbReference>
<dbReference type="EMBL" id="ML119674">
    <property type="protein sequence ID" value="RPA82028.1"/>
    <property type="molecule type" value="Genomic_DNA"/>
</dbReference>
<feature type="compositionally biased region" description="Basic and acidic residues" evidence="4">
    <location>
        <begin position="419"/>
        <end position="428"/>
    </location>
</feature>
<proteinExistence type="inferred from homology"/>
<feature type="compositionally biased region" description="Low complexity" evidence="4">
    <location>
        <begin position="402"/>
        <end position="418"/>
    </location>
</feature>
<dbReference type="AlphaFoldDB" id="A0A3N4IBK1"/>